<dbReference type="EMBL" id="SNRX01000073">
    <property type="protein sequence ID" value="KAA6300507.1"/>
    <property type="molecule type" value="Genomic_DNA"/>
</dbReference>
<dbReference type="Gene3D" id="2.60.60.30">
    <property type="entry name" value="sav2460 like domains"/>
    <property type="match status" value="1"/>
</dbReference>
<gene>
    <name evidence="1" type="ORF">EZS26_003346</name>
</gene>
<dbReference type="Proteomes" id="UP000324575">
    <property type="component" value="Unassembled WGS sequence"/>
</dbReference>
<proteinExistence type="predicted"/>
<organism evidence="1 2">
    <name type="scientific">Candidatus Ordinivivax streblomastigis</name>
    <dbReference type="NCBI Taxonomy" id="2540710"/>
    <lineage>
        <taxon>Bacteria</taxon>
        <taxon>Pseudomonadati</taxon>
        <taxon>Bacteroidota</taxon>
        <taxon>Bacteroidia</taxon>
        <taxon>Bacteroidales</taxon>
        <taxon>Candidatus Ordinivivax</taxon>
    </lineage>
</organism>
<dbReference type="CDD" id="cd06974">
    <property type="entry name" value="TerD_like"/>
    <property type="match status" value="1"/>
</dbReference>
<evidence type="ECO:0000313" key="2">
    <source>
        <dbReference type="Proteomes" id="UP000324575"/>
    </source>
</evidence>
<sequence>MGINLNKITLEKQGDSHKIDLTKKGENFSQEIIINLNWSQKPSKKGFFTGLFDSNSNIDLDLGCFYELNDGTKFAIDGLQFSHGRGGSRNNVTRQGCFTEKPWIWHTGDDRSGTADAGENILVNPQGLSDLKRILVYCFIFEGAVKWTETDAIVTVKVPDNPDIIVEMGKQYSALKFCAVAEILFDSNNSMTVKKLVTFHDGHSGCDQVYHTYGQNYIVGSK</sequence>
<evidence type="ECO:0008006" key="3">
    <source>
        <dbReference type="Google" id="ProtNLM"/>
    </source>
</evidence>
<evidence type="ECO:0000313" key="1">
    <source>
        <dbReference type="EMBL" id="KAA6300507.1"/>
    </source>
</evidence>
<dbReference type="AlphaFoldDB" id="A0A5M8NVV9"/>
<dbReference type="InterPro" id="IPR003325">
    <property type="entry name" value="TerD"/>
</dbReference>
<comment type="caution">
    <text evidence="1">The sequence shown here is derived from an EMBL/GenBank/DDBJ whole genome shotgun (WGS) entry which is preliminary data.</text>
</comment>
<name>A0A5M8NVV9_9BACT</name>
<reference evidence="1 2" key="1">
    <citation type="submission" date="2019-03" db="EMBL/GenBank/DDBJ databases">
        <title>Single cell metagenomics reveals metabolic interactions within the superorganism composed of flagellate Streblomastix strix and complex community of Bacteroidetes bacteria on its surface.</title>
        <authorList>
            <person name="Treitli S.C."/>
            <person name="Kolisko M."/>
            <person name="Husnik F."/>
            <person name="Keeling P."/>
            <person name="Hampl V."/>
        </authorList>
    </citation>
    <scope>NUCLEOTIDE SEQUENCE [LARGE SCALE GENOMIC DNA]</scope>
    <source>
        <strain evidence="1">St1</strain>
    </source>
</reference>
<accession>A0A5M8NVV9</accession>
<protein>
    <recommendedName>
        <fullName evidence="3">Stress protein</fullName>
    </recommendedName>
</protein>